<keyword evidence="1" id="KW-0720">Serine protease</keyword>
<organism evidence="4 5">
    <name type="scientific">Fibrivirga algicola</name>
    <dbReference type="NCBI Taxonomy" id="2950420"/>
    <lineage>
        <taxon>Bacteria</taxon>
        <taxon>Pseudomonadati</taxon>
        <taxon>Bacteroidota</taxon>
        <taxon>Cytophagia</taxon>
        <taxon>Cytophagales</taxon>
        <taxon>Spirosomataceae</taxon>
        <taxon>Fibrivirga</taxon>
    </lineage>
</organism>
<dbReference type="Gene3D" id="3.40.50.200">
    <property type="entry name" value="Peptidase S8/S53 domain"/>
    <property type="match status" value="1"/>
</dbReference>
<evidence type="ECO:0000259" key="3">
    <source>
        <dbReference type="PROSITE" id="PS50835"/>
    </source>
</evidence>
<evidence type="ECO:0000256" key="1">
    <source>
        <dbReference type="PROSITE-ProRule" id="PRU01240"/>
    </source>
</evidence>
<accession>A0ABX0QAM9</accession>
<keyword evidence="2" id="KW-0812">Transmembrane</keyword>
<dbReference type="InterPro" id="IPR036179">
    <property type="entry name" value="Ig-like_dom_sf"/>
</dbReference>
<dbReference type="SUPFAM" id="SSF52743">
    <property type="entry name" value="Subtilisin-like"/>
    <property type="match status" value="1"/>
</dbReference>
<feature type="domain" description="Ig-like" evidence="3">
    <location>
        <begin position="666"/>
        <end position="751"/>
    </location>
</feature>
<comment type="similarity">
    <text evidence="1">Belongs to the peptidase S8 family.</text>
</comment>
<dbReference type="InterPro" id="IPR036852">
    <property type="entry name" value="Peptidase_S8/S53_dom_sf"/>
</dbReference>
<dbReference type="SUPFAM" id="SSF49785">
    <property type="entry name" value="Galactose-binding domain-like"/>
    <property type="match status" value="1"/>
</dbReference>
<keyword evidence="2" id="KW-1133">Transmembrane helix</keyword>
<keyword evidence="5" id="KW-1185">Reference proteome</keyword>
<dbReference type="RefSeq" id="WP_166690682.1">
    <property type="nucleotide sequence ID" value="NZ_WAEL01000001.1"/>
</dbReference>
<comment type="caution">
    <text evidence="4">The sequence shown here is derived from an EMBL/GenBank/DDBJ whole genome shotgun (WGS) entry which is preliminary data.</text>
</comment>
<dbReference type="InterPro" id="IPR008979">
    <property type="entry name" value="Galactose-bd-like_sf"/>
</dbReference>
<proteinExistence type="inferred from homology"/>
<reference evidence="4" key="1">
    <citation type="submission" date="2024-05" db="EMBL/GenBank/DDBJ databases">
        <authorList>
            <person name="Jung D.-H."/>
        </authorList>
    </citation>
    <scope>NUCLEOTIDE SEQUENCE</scope>
    <source>
        <strain evidence="4">JA-25</strain>
    </source>
</reference>
<dbReference type="InterPro" id="IPR026444">
    <property type="entry name" value="Secre_tail"/>
</dbReference>
<feature type="transmembrane region" description="Helical" evidence="2">
    <location>
        <begin position="21"/>
        <end position="42"/>
    </location>
</feature>
<name>A0ABX0QAM9_9BACT</name>
<sequence length="935" mass="100125">MTSFDRAWPQVVNRIHVLSKGLVNGLIVSILASAVVQAQTYITPYITPRPAPSTQLVDVGGPSALRGSKSYASHRATLDLGGDATGHPLVYGLHNTEAAQGTRTQSLYGQNLTGLFLNGGTRFVSGRLGLWDGGRVLTEHREFGGRVTMRNASAVLSNHATHMAGTLIAAGIVPEARGMAYGASLAVWDYTNDLAELSTAAADLLVSVHAYGPLSGWVQNLNRPGIDASRKWEWWGNTTVSATEDYLFGFYSTKAREVDKLLYANPGLLMVRSADNKRAETGPPANTPYYLNSTDQQSTLARSRNDAYDVIPGEANAKNVLTVGAAEVSLNSDNDPTRLLVSPYSGWGPTDDGRIKPDLLGIGTGVYSTLSDGVGAYGTNTGTSMAAANVAGSLLLIQELYARQTNGKFLRSATVKGLAIHTANRLTPAIGPDYRQGWGLLNTEAAAAVVQNANQAHLINESTLTQGQTWTTTVTAQGSEPLVITICWTDPEGTVNPLLPSSLNNRAPKLVNDLDLRVVAGSQTALPFVLNPASPTDAAIKADNSRDNVEQVYIATPVAGQNYTIRVTHKGTLQSGTQPFTLIASGRRHVKCTLPGLALLAKSDTTICAGTTFTLKTEDIPGVQYEWLRDGVQILEASSPDCPIQEAGAYTLRYTDRSGCTGLSVPVKVQVFTPAVQVSPATANQFLCPGQPFVQLVAAVNYGTTLSWLRNGAPLTTGVVSSSLTIAQEGVYQAQATQNGCVGHSPEVTVRESTVNKVTVTPTDEVIQLPVGASLTLDVIPDTQYTYQWFTDKQPIANATKASLIVNQPGTYRVRVTQQQCVGWSDDKLVRRSAWTSTSVADSLLSFGADDSTFIAYPNPVLTTLLIRYLRPGAARVSAEVYSSAGHLEKAGFFLNRFSNGLFSLDLPVFDLPVGVYVLRLTDGIRQRSMRFIRR</sequence>
<dbReference type="Pfam" id="PF00082">
    <property type="entry name" value="Peptidase_S8"/>
    <property type="match status" value="1"/>
</dbReference>
<dbReference type="PROSITE" id="PS51892">
    <property type="entry name" value="SUBTILASE"/>
    <property type="match status" value="1"/>
</dbReference>
<dbReference type="InterPro" id="IPR051048">
    <property type="entry name" value="Peptidase_S8/S53_subtilisin"/>
</dbReference>
<dbReference type="InterPro" id="IPR000209">
    <property type="entry name" value="Peptidase_S8/S53_dom"/>
</dbReference>
<evidence type="ECO:0000313" key="4">
    <source>
        <dbReference type="EMBL" id="NID08873.1"/>
    </source>
</evidence>
<dbReference type="SUPFAM" id="SSF48726">
    <property type="entry name" value="Immunoglobulin"/>
    <property type="match status" value="1"/>
</dbReference>
<feature type="active site" description="Charge relay system" evidence="1">
    <location>
        <position position="159"/>
    </location>
</feature>
<feature type="active site" description="Charge relay system" evidence="1">
    <location>
        <position position="132"/>
    </location>
</feature>
<feature type="active site" description="Charge relay system" evidence="1">
    <location>
        <position position="384"/>
    </location>
</feature>
<dbReference type="EMBL" id="WAEL01000001">
    <property type="protein sequence ID" value="NID08873.1"/>
    <property type="molecule type" value="Genomic_DNA"/>
</dbReference>
<dbReference type="Gene3D" id="2.60.120.380">
    <property type="match status" value="1"/>
</dbReference>
<dbReference type="NCBIfam" id="TIGR04183">
    <property type="entry name" value="Por_Secre_tail"/>
    <property type="match status" value="1"/>
</dbReference>
<dbReference type="Gene3D" id="2.60.40.10">
    <property type="entry name" value="Immunoglobulins"/>
    <property type="match status" value="1"/>
</dbReference>
<keyword evidence="1" id="KW-0378">Hydrolase</keyword>
<dbReference type="InterPro" id="IPR007110">
    <property type="entry name" value="Ig-like_dom"/>
</dbReference>
<gene>
    <name evidence="4" type="ORF">F7231_01690</name>
</gene>
<evidence type="ECO:0000256" key="2">
    <source>
        <dbReference type="SAM" id="Phobius"/>
    </source>
</evidence>
<keyword evidence="1" id="KW-0645">Protease</keyword>
<dbReference type="PROSITE" id="PS50835">
    <property type="entry name" value="IG_LIKE"/>
    <property type="match status" value="1"/>
</dbReference>
<protein>
    <submittedName>
        <fullName evidence="4">S8 family serine peptidase</fullName>
    </submittedName>
</protein>
<keyword evidence="2" id="KW-0472">Membrane</keyword>
<dbReference type="InterPro" id="IPR013783">
    <property type="entry name" value="Ig-like_fold"/>
</dbReference>
<dbReference type="Proteomes" id="UP000606008">
    <property type="component" value="Unassembled WGS sequence"/>
</dbReference>
<dbReference type="PANTHER" id="PTHR43399">
    <property type="entry name" value="SUBTILISIN-RELATED"/>
    <property type="match status" value="1"/>
</dbReference>
<dbReference type="PANTHER" id="PTHR43399:SF5">
    <property type="entry name" value="PEPTIDASE S8 FAMILY WITH PROTEASE-ASSOCIATED DOMAIN"/>
    <property type="match status" value="1"/>
</dbReference>
<evidence type="ECO:0000313" key="5">
    <source>
        <dbReference type="Proteomes" id="UP000606008"/>
    </source>
</evidence>